<feature type="signal peptide" evidence="2">
    <location>
        <begin position="1"/>
        <end position="24"/>
    </location>
</feature>
<evidence type="ECO:0000313" key="3">
    <source>
        <dbReference type="EMBL" id="MDC3983924.1"/>
    </source>
</evidence>
<accession>A0A9X4AWE7</accession>
<dbReference type="EMBL" id="JAGTJJ010000017">
    <property type="protein sequence ID" value="MDC3983924.1"/>
    <property type="molecule type" value="Genomic_DNA"/>
</dbReference>
<gene>
    <name evidence="3" type="ORF">KEG57_25670</name>
    <name evidence="4" type="ORF">KEG57_42740</name>
</gene>
<dbReference type="AlphaFoldDB" id="A0A9X4AWE7"/>
<dbReference type="NCBIfam" id="NF040596">
    <property type="entry name" value="MXAN_2562_fam"/>
    <property type="match status" value="1"/>
</dbReference>
<sequence length="270" mass="29574">MRTKIFASALVALAALLAAEGAEAQTTRRIRDSNWRQSERGSVQQGSPQRFALELRFGPYYPAVDDEFGGDGPYSKFFGDKGRFHFGAEFDWQALRIPWVGSLGPGIGLGYTSASGKAFREGTYDAPDGAYYYDDRRVGETSLTILPMHLSAVLRFDELFRRTGIPIIPYGKIGFGAGLWWVDVGDETAEVGTGDDAVKGRGFSYGVHWALGGMLALDWLGRRSMAALDQESGINHVHLFGEWTNQNLGLGANQMKVGTSTWTVGLTLEM</sequence>
<evidence type="ECO:0000256" key="2">
    <source>
        <dbReference type="SAM" id="SignalP"/>
    </source>
</evidence>
<dbReference type="EMBL" id="JAGTJJ010000050">
    <property type="protein sequence ID" value="MDC3987263.1"/>
    <property type="molecule type" value="Genomic_DNA"/>
</dbReference>
<feature type="chain" id="PRO_5044703944" description="Outer membrane protein beta-barrel domain-containing protein" evidence="2">
    <location>
        <begin position="25"/>
        <end position="270"/>
    </location>
</feature>
<feature type="region of interest" description="Disordered" evidence="1">
    <location>
        <begin position="28"/>
        <end position="47"/>
    </location>
</feature>
<evidence type="ECO:0000313" key="4">
    <source>
        <dbReference type="EMBL" id="MDC3987263.1"/>
    </source>
</evidence>
<keyword evidence="5" id="KW-1185">Reference proteome</keyword>
<evidence type="ECO:0008006" key="6">
    <source>
        <dbReference type="Google" id="ProtNLM"/>
    </source>
</evidence>
<evidence type="ECO:0000256" key="1">
    <source>
        <dbReference type="SAM" id="MobiDB-lite"/>
    </source>
</evidence>
<proteinExistence type="predicted"/>
<feature type="compositionally biased region" description="Basic and acidic residues" evidence="1">
    <location>
        <begin position="29"/>
        <end position="39"/>
    </location>
</feature>
<comment type="caution">
    <text evidence="4">The sequence shown here is derived from an EMBL/GenBank/DDBJ whole genome shotgun (WGS) entry which is preliminary data.</text>
</comment>
<evidence type="ECO:0000313" key="5">
    <source>
        <dbReference type="Proteomes" id="UP001151081"/>
    </source>
</evidence>
<reference evidence="4 5" key="1">
    <citation type="submission" date="2021-04" db="EMBL/GenBank/DDBJ databases">
        <title>Genome analysis of Polyangium sp.</title>
        <authorList>
            <person name="Li Y."/>
            <person name="Wang J."/>
        </authorList>
    </citation>
    <scope>NUCLEOTIDE SEQUENCE [LARGE SCALE GENOMIC DNA]</scope>
    <source>
        <strain evidence="4 5">SDU14</strain>
    </source>
</reference>
<dbReference type="RefSeq" id="WP_272427711.1">
    <property type="nucleotide sequence ID" value="NZ_JAGTJJ010000017.1"/>
</dbReference>
<protein>
    <recommendedName>
        <fullName evidence="6">Outer membrane protein beta-barrel domain-containing protein</fullName>
    </recommendedName>
</protein>
<name>A0A9X4AWE7_9BACT</name>
<dbReference type="Proteomes" id="UP001151081">
    <property type="component" value="Unassembled WGS sequence"/>
</dbReference>
<keyword evidence="2" id="KW-0732">Signal</keyword>
<organism evidence="4 5">
    <name type="scientific">Polyangium jinanense</name>
    <dbReference type="NCBI Taxonomy" id="2829994"/>
    <lineage>
        <taxon>Bacteria</taxon>
        <taxon>Pseudomonadati</taxon>
        <taxon>Myxococcota</taxon>
        <taxon>Polyangia</taxon>
        <taxon>Polyangiales</taxon>
        <taxon>Polyangiaceae</taxon>
        <taxon>Polyangium</taxon>
    </lineage>
</organism>